<accession>A0A9P7QT54</accession>
<keyword evidence="2" id="KW-1185">Reference proteome</keyword>
<proteinExistence type="predicted"/>
<protein>
    <submittedName>
        <fullName evidence="1">Uncharacterized protein</fullName>
    </submittedName>
</protein>
<dbReference type="Proteomes" id="UP000699042">
    <property type="component" value="Unassembled WGS sequence"/>
</dbReference>
<organism evidence="1 2">
    <name type="scientific">Colletotrichum scovillei</name>
    <dbReference type="NCBI Taxonomy" id="1209932"/>
    <lineage>
        <taxon>Eukaryota</taxon>
        <taxon>Fungi</taxon>
        <taxon>Dikarya</taxon>
        <taxon>Ascomycota</taxon>
        <taxon>Pezizomycotina</taxon>
        <taxon>Sordariomycetes</taxon>
        <taxon>Hypocreomycetidae</taxon>
        <taxon>Glomerellales</taxon>
        <taxon>Glomerellaceae</taxon>
        <taxon>Colletotrichum</taxon>
        <taxon>Colletotrichum acutatum species complex</taxon>
    </lineage>
</organism>
<dbReference type="EMBL" id="JAESDN010000016">
    <property type="protein sequence ID" value="KAG7041026.1"/>
    <property type="molecule type" value="Genomic_DNA"/>
</dbReference>
<sequence length="125" mass="13786">MSIFYESRSNINTAASSPFLRQPSAQRQHQLHFHIHLHHHPQTTNPIFLKMVRITSAAVAFLAFFATTEACAGWYQCKYKDGRHCCVIDSGLGPGACPSKCDGGSKWPAECISQTTGNSRTECGK</sequence>
<dbReference type="AlphaFoldDB" id="A0A9P7QT54"/>
<evidence type="ECO:0000313" key="1">
    <source>
        <dbReference type="EMBL" id="KAG7041026.1"/>
    </source>
</evidence>
<comment type="caution">
    <text evidence="1">The sequence shown here is derived from an EMBL/GenBank/DDBJ whole genome shotgun (WGS) entry which is preliminary data.</text>
</comment>
<reference evidence="1" key="1">
    <citation type="submission" date="2021-05" db="EMBL/GenBank/DDBJ databases">
        <title>Comparative genomics of three Colletotrichum scovillei strains and genetic complementation revealed genes involved fungal growth and virulence on chili pepper.</title>
        <authorList>
            <person name="Hsieh D.-K."/>
            <person name="Chuang S.-C."/>
            <person name="Chen C.-Y."/>
            <person name="Chao Y.-T."/>
            <person name="Lu M.-Y.J."/>
            <person name="Lee M.-H."/>
            <person name="Shih M.-C."/>
        </authorList>
    </citation>
    <scope>NUCLEOTIDE SEQUENCE</scope>
    <source>
        <strain evidence="1">Coll-153</strain>
    </source>
</reference>
<name>A0A9P7QT54_9PEZI</name>
<gene>
    <name evidence="1" type="ORF">JMJ77_008731</name>
</gene>
<evidence type="ECO:0000313" key="2">
    <source>
        <dbReference type="Proteomes" id="UP000699042"/>
    </source>
</evidence>